<accession>A0A1H0MVQ1</accession>
<dbReference type="OrthoDB" id="6899605at2"/>
<dbReference type="EMBL" id="VZPS01000010">
    <property type="protein sequence ID" value="KAB0484496.1"/>
    <property type="molecule type" value="Genomic_DNA"/>
</dbReference>
<evidence type="ECO:0000313" key="6">
    <source>
        <dbReference type="Proteomes" id="UP000460142"/>
    </source>
</evidence>
<proteinExistence type="predicted"/>
<reference evidence="4" key="2">
    <citation type="submission" date="2017-01" db="EMBL/GenBank/DDBJ databases">
        <authorList>
            <person name="Poblete-Castro I."/>
        </authorList>
    </citation>
    <scope>NUCLEOTIDE SEQUENCE [LARGE SCALE GENOMIC DNA]</scope>
    <source>
        <strain evidence="4">DSM 18361 / CCUG 53116 / MT1</strain>
    </source>
</reference>
<evidence type="ECO:0000313" key="4">
    <source>
        <dbReference type="Proteomes" id="UP000186756"/>
    </source>
</evidence>
<dbReference type="EMBL" id="MSTQ01000011">
    <property type="protein sequence ID" value="OLU01320.1"/>
    <property type="molecule type" value="Genomic_DNA"/>
</dbReference>
<protein>
    <recommendedName>
        <fullName evidence="7">PAAR domain-containing protein</fullName>
    </recommendedName>
</protein>
<gene>
    <name evidence="2" type="ORF">BVK86_18580</name>
    <name evidence="1" type="ORF">F7R15_16720</name>
    <name evidence="3" type="ORF">SAMN04490202_2031</name>
</gene>
<evidence type="ECO:0008006" key="7">
    <source>
        <dbReference type="Google" id="ProtNLM"/>
    </source>
</evidence>
<sequence length="165" mass="17827">MYARFQPSFTNDVSSEFLSRLDNSPFTEEQLAGFDDKVMAIIHQQQAYAEEHPPCAIFRVATEGSQTRDGGVIQRAAAPLVFTLESGQKVTAAQKGDYVVYADGTTAQIVTGAGQGNSDLALVGSRLCNGDEIINTPQGAYLFIAREGVSIAEDFLPSTTEEEIR</sequence>
<evidence type="ECO:0000313" key="1">
    <source>
        <dbReference type="EMBL" id="KAB0484496.1"/>
    </source>
</evidence>
<reference evidence="1 6" key="4">
    <citation type="submission" date="2019-09" db="EMBL/GenBank/DDBJ databases">
        <title>Draft genome sequences of 48 bacterial type strains from the CCUG.</title>
        <authorList>
            <person name="Tunovic T."/>
            <person name="Pineiro-Iglesias B."/>
            <person name="Unosson C."/>
            <person name="Inganas E."/>
            <person name="Ohlen M."/>
            <person name="Cardew S."/>
            <person name="Jensie-Markopoulos S."/>
            <person name="Salva-Serra F."/>
            <person name="Jaen-Luchoro D."/>
            <person name="Karlsson R."/>
            <person name="Svensson-Stadler L."/>
            <person name="Chun J."/>
            <person name="Moore E."/>
        </authorList>
    </citation>
    <scope>NUCLEOTIDE SEQUENCE [LARGE SCALE GENOMIC DNA]</scope>
    <source>
        <strain evidence="1 6">CCUG 53116</strain>
    </source>
</reference>
<keyword evidence="4" id="KW-1185">Reference proteome</keyword>
<reference evidence="3 5" key="1">
    <citation type="submission" date="2016-10" db="EMBL/GenBank/DDBJ databases">
        <authorList>
            <person name="de Groot N.N."/>
        </authorList>
    </citation>
    <scope>NUCLEOTIDE SEQUENCE [LARGE SCALE GENOMIC DNA]</scope>
    <source>
        <strain evidence="3 5">BS3776</strain>
    </source>
</reference>
<evidence type="ECO:0000313" key="5">
    <source>
        <dbReference type="Proteomes" id="UP000198549"/>
    </source>
</evidence>
<evidence type="ECO:0000313" key="3">
    <source>
        <dbReference type="EMBL" id="SDO84538.1"/>
    </source>
</evidence>
<dbReference type="RefSeq" id="WP_075947788.1">
    <property type="nucleotide sequence ID" value="NZ_LT629709.1"/>
</dbReference>
<dbReference type="AlphaFoldDB" id="A0A1H0MVQ1"/>
<dbReference type="Proteomes" id="UP000460142">
    <property type="component" value="Unassembled WGS sequence"/>
</dbReference>
<name>A0A1H0MVQ1_PSERE</name>
<dbReference type="Proteomes" id="UP000186756">
    <property type="component" value="Unassembled WGS sequence"/>
</dbReference>
<dbReference type="EMBL" id="LT629709">
    <property type="protein sequence ID" value="SDO84538.1"/>
    <property type="molecule type" value="Genomic_DNA"/>
</dbReference>
<dbReference type="Proteomes" id="UP000198549">
    <property type="component" value="Chromosome I"/>
</dbReference>
<organism evidence="3 5">
    <name type="scientific">Pseudomonas reinekei</name>
    <dbReference type="NCBI Taxonomy" id="395598"/>
    <lineage>
        <taxon>Bacteria</taxon>
        <taxon>Pseudomonadati</taxon>
        <taxon>Pseudomonadota</taxon>
        <taxon>Gammaproteobacteria</taxon>
        <taxon>Pseudomonadales</taxon>
        <taxon>Pseudomonadaceae</taxon>
        <taxon>Pseudomonas</taxon>
    </lineage>
</organism>
<reference evidence="2" key="3">
    <citation type="submission" date="2017-01" db="EMBL/GenBank/DDBJ databases">
        <authorList>
            <person name="Mah S.A."/>
            <person name="Swanson W.J."/>
            <person name="Moy G.W."/>
            <person name="Vacquier V.D."/>
        </authorList>
    </citation>
    <scope>NUCLEOTIDE SEQUENCE [LARGE SCALE GENOMIC DNA]</scope>
    <source>
        <strain evidence="2">MT1</strain>
    </source>
</reference>
<evidence type="ECO:0000313" key="2">
    <source>
        <dbReference type="EMBL" id="OLU01320.1"/>
    </source>
</evidence>